<dbReference type="PANTHER" id="PTHR44167">
    <property type="entry name" value="OVARIAN-SPECIFIC SERINE/THREONINE-PROTEIN KINASE LOK-RELATED"/>
    <property type="match status" value="1"/>
</dbReference>
<dbReference type="Pfam" id="PF00069">
    <property type="entry name" value="Pkinase"/>
    <property type="match status" value="1"/>
</dbReference>
<feature type="domain" description="Protein kinase" evidence="2">
    <location>
        <begin position="242"/>
        <end position="498"/>
    </location>
</feature>
<name>A0A1R2D453_9CILI</name>
<accession>A0A1R2D453</accession>
<feature type="region of interest" description="Disordered" evidence="1">
    <location>
        <begin position="48"/>
        <end position="76"/>
    </location>
</feature>
<keyword evidence="4" id="KW-1185">Reference proteome</keyword>
<dbReference type="OrthoDB" id="4062651at2759"/>
<dbReference type="GO" id="GO:0004672">
    <property type="term" value="F:protein kinase activity"/>
    <property type="evidence" value="ECO:0007669"/>
    <property type="project" value="InterPro"/>
</dbReference>
<comment type="caution">
    <text evidence="3">The sequence shown here is derived from an EMBL/GenBank/DDBJ whole genome shotgun (WGS) entry which is preliminary data.</text>
</comment>
<proteinExistence type="predicted"/>
<dbReference type="SUPFAM" id="SSF56112">
    <property type="entry name" value="Protein kinase-like (PK-like)"/>
    <property type="match status" value="1"/>
</dbReference>
<organism evidence="3 4">
    <name type="scientific">Stentor coeruleus</name>
    <dbReference type="NCBI Taxonomy" id="5963"/>
    <lineage>
        <taxon>Eukaryota</taxon>
        <taxon>Sar</taxon>
        <taxon>Alveolata</taxon>
        <taxon>Ciliophora</taxon>
        <taxon>Postciliodesmatophora</taxon>
        <taxon>Heterotrichea</taxon>
        <taxon>Heterotrichida</taxon>
        <taxon>Stentoridae</taxon>
        <taxon>Stentor</taxon>
    </lineage>
</organism>
<evidence type="ECO:0000259" key="2">
    <source>
        <dbReference type="PROSITE" id="PS50011"/>
    </source>
</evidence>
<dbReference type="PROSITE" id="PS50011">
    <property type="entry name" value="PROTEIN_KINASE_DOM"/>
    <property type="match status" value="1"/>
</dbReference>
<protein>
    <recommendedName>
        <fullName evidence="2">Protein kinase domain-containing protein</fullName>
    </recommendedName>
</protein>
<dbReference type="AlphaFoldDB" id="A0A1R2D453"/>
<evidence type="ECO:0000313" key="4">
    <source>
        <dbReference type="Proteomes" id="UP000187209"/>
    </source>
</evidence>
<reference evidence="3 4" key="1">
    <citation type="submission" date="2016-11" db="EMBL/GenBank/DDBJ databases">
        <title>The macronuclear genome of Stentor coeruleus: a giant cell with tiny introns.</title>
        <authorList>
            <person name="Slabodnick M."/>
            <person name="Ruby J.G."/>
            <person name="Reiff S.B."/>
            <person name="Swart E.C."/>
            <person name="Gosai S."/>
            <person name="Prabakaran S."/>
            <person name="Witkowska E."/>
            <person name="Larue G.E."/>
            <person name="Fisher S."/>
            <person name="Freeman R.M."/>
            <person name="Gunawardena J."/>
            <person name="Chu W."/>
            <person name="Stover N.A."/>
            <person name="Gregory B.D."/>
            <person name="Nowacki M."/>
            <person name="Derisi J."/>
            <person name="Roy S.W."/>
            <person name="Marshall W.F."/>
            <person name="Sood P."/>
        </authorList>
    </citation>
    <scope>NUCLEOTIDE SEQUENCE [LARGE SCALE GENOMIC DNA]</scope>
    <source>
        <strain evidence="3">WM001</strain>
    </source>
</reference>
<dbReference type="InterPro" id="IPR000719">
    <property type="entry name" value="Prot_kinase_dom"/>
</dbReference>
<dbReference type="SMART" id="SM00220">
    <property type="entry name" value="S_TKc"/>
    <property type="match status" value="1"/>
</dbReference>
<dbReference type="InterPro" id="IPR011009">
    <property type="entry name" value="Kinase-like_dom_sf"/>
</dbReference>
<dbReference type="PROSITE" id="PS00108">
    <property type="entry name" value="PROTEIN_KINASE_ST"/>
    <property type="match status" value="1"/>
</dbReference>
<dbReference type="Gene3D" id="3.30.200.20">
    <property type="entry name" value="Phosphorylase Kinase, domain 1"/>
    <property type="match status" value="1"/>
</dbReference>
<dbReference type="InterPro" id="IPR008271">
    <property type="entry name" value="Ser/Thr_kinase_AS"/>
</dbReference>
<evidence type="ECO:0000313" key="3">
    <source>
        <dbReference type="EMBL" id="OMJ95996.1"/>
    </source>
</evidence>
<sequence>MVALSIKAYEQFHIKLIEIIQTGCQVNENLFEKSFLEVWIEKSQKEQINDESSMKDDDDSFSNNYNSGDEDEFQGLEGENPIFVNDRSAMIELKRIPGVWNFCDIDNFDLNTLEYSYFHLESLPYRLKKYNLADDYFKDVIKFMIMLKNADIEFINLPVKYFMGSINEKNEICNFKFALNFGKPLKKDKRLVKEDFMSLEKYEIYLNEGLIVAIAKSLDENYVSKYYLESLLRLDDFEKKQFTEMSEIGEGGFGKVYLNNFKNKQVAIKRPNKNKEAESLSKNRILREYNILKQFTNKYIVKAEGVIEIDGQLCLVMESCTGKSLKSNFPRIQPNEKLSIMKKIATAICEIHEKGIVHCDLKPSNILFSEDNWPNPKIIDFGLAVKEDEVDKKTGFTKDYADPDQLTGKAIDWASDIWSYGMTYFHLLESKAPFNGIQMGNDKMDFYKKITDEGYRPNFSKDVKEKHSEEITVIEKCWKNDRKLRIKAQDILNKMQDIEYRRSQRTTKK</sequence>
<dbReference type="CDD" id="cd14014">
    <property type="entry name" value="STKc_PknB_like"/>
    <property type="match status" value="1"/>
</dbReference>
<dbReference type="EMBL" id="MPUH01000005">
    <property type="protein sequence ID" value="OMJ95996.1"/>
    <property type="molecule type" value="Genomic_DNA"/>
</dbReference>
<dbReference type="GO" id="GO:0005524">
    <property type="term" value="F:ATP binding"/>
    <property type="evidence" value="ECO:0007669"/>
    <property type="project" value="InterPro"/>
</dbReference>
<gene>
    <name evidence="3" type="ORF">SteCoe_561</name>
</gene>
<dbReference type="Proteomes" id="UP000187209">
    <property type="component" value="Unassembled WGS sequence"/>
</dbReference>
<dbReference type="PANTHER" id="PTHR44167:SF24">
    <property type="entry name" value="SERINE_THREONINE-PROTEIN KINASE CHK2"/>
    <property type="match status" value="1"/>
</dbReference>
<dbReference type="Gene3D" id="1.10.510.10">
    <property type="entry name" value="Transferase(Phosphotransferase) domain 1"/>
    <property type="match status" value="1"/>
</dbReference>
<evidence type="ECO:0000256" key="1">
    <source>
        <dbReference type="SAM" id="MobiDB-lite"/>
    </source>
</evidence>